<evidence type="ECO:0000313" key="1">
    <source>
        <dbReference type="EMBL" id="TWI58592.1"/>
    </source>
</evidence>
<evidence type="ECO:0000313" key="2">
    <source>
        <dbReference type="Proteomes" id="UP000316905"/>
    </source>
</evidence>
<sequence length="319" mass="36690">MFLRNASFLLPVTLACVTVLPGCANQLPQRSEHEERVDRKLVEHTLQIDAREKEALELPQRRVKILDQHRYEVTQFEVTRHYDRYTPYQLWRELYEVPLGGVTLVMGISANILNVPLLGNLPNSATHGLVQYGIDGLNPFMNVESNGRSEQNLASIDEKQVDQRTEYTSLPWAERPVSVKAGKGTYDFLTDKNGGFRLNLLDEPFAEHDISRIGRLEIHVEDPQDHTWASKSLLVSRNLRSKLLEAHELIYDDLEEDDVPRWVHRVKRLVELGLDEEANTLEQNLIELTHNDPELQQEFIQALAKAMPKIEAFEKRSAL</sequence>
<evidence type="ECO:0008006" key="3">
    <source>
        <dbReference type="Google" id="ProtNLM"/>
    </source>
</evidence>
<organism evidence="1 2">
    <name type="scientific">Pseudomonas duriflava</name>
    <dbReference type="NCBI Taxonomy" id="459528"/>
    <lineage>
        <taxon>Bacteria</taxon>
        <taxon>Pseudomonadati</taxon>
        <taxon>Pseudomonadota</taxon>
        <taxon>Gammaproteobacteria</taxon>
        <taxon>Pseudomonadales</taxon>
        <taxon>Pseudomonadaceae</taxon>
        <taxon>Pseudomonas</taxon>
    </lineage>
</organism>
<dbReference type="PROSITE" id="PS51257">
    <property type="entry name" value="PROKAR_LIPOPROTEIN"/>
    <property type="match status" value="1"/>
</dbReference>
<dbReference type="Proteomes" id="UP000316905">
    <property type="component" value="Unassembled WGS sequence"/>
</dbReference>
<name>A0A562QPB1_9PSED</name>
<dbReference type="EMBL" id="VLKY01000001">
    <property type="protein sequence ID" value="TWI58592.1"/>
    <property type="molecule type" value="Genomic_DNA"/>
</dbReference>
<reference evidence="1 2" key="1">
    <citation type="journal article" date="2015" name="Stand. Genomic Sci.">
        <title>Genomic Encyclopedia of Bacterial and Archaeal Type Strains, Phase III: the genomes of soil and plant-associated and newly described type strains.</title>
        <authorList>
            <person name="Whitman W.B."/>
            <person name="Woyke T."/>
            <person name="Klenk H.P."/>
            <person name="Zhou Y."/>
            <person name="Lilburn T.G."/>
            <person name="Beck B.J."/>
            <person name="De Vos P."/>
            <person name="Vandamme P."/>
            <person name="Eisen J.A."/>
            <person name="Garrity G."/>
            <person name="Hugenholtz P."/>
            <person name="Kyrpides N.C."/>
        </authorList>
    </citation>
    <scope>NUCLEOTIDE SEQUENCE [LARGE SCALE GENOMIC DNA]</scope>
    <source>
        <strain evidence="1 2">CGMCC 1.6858</strain>
    </source>
</reference>
<dbReference type="AlphaFoldDB" id="A0A562QPB1"/>
<proteinExistence type="predicted"/>
<accession>A0A562QPB1</accession>
<keyword evidence="2" id="KW-1185">Reference proteome</keyword>
<comment type="caution">
    <text evidence="1">The sequence shown here is derived from an EMBL/GenBank/DDBJ whole genome shotgun (WGS) entry which is preliminary data.</text>
</comment>
<dbReference type="RefSeq" id="WP_145136958.1">
    <property type="nucleotide sequence ID" value="NZ_VLKY01000001.1"/>
</dbReference>
<gene>
    <name evidence="1" type="ORF">IQ22_00298</name>
</gene>
<dbReference type="OrthoDB" id="7012631at2"/>
<protein>
    <recommendedName>
        <fullName evidence="3">Lipoprotein</fullName>
    </recommendedName>
</protein>